<dbReference type="STRING" id="380358.XALC_2404"/>
<sequence>MVLAVILETAQNTHSEDHDSQHTKHGVFGDGSANFTIGKQLIRTDATSKTLTHTDSTVGSQAKGDARMQALAVASAAYSAYGGASLGNAL</sequence>
<keyword evidence="2" id="KW-1185">Reference proteome</keyword>
<accession>D2U9E2</accession>
<dbReference type="KEGG" id="xal:XALC_2404"/>
<dbReference type="EMBL" id="FP565176">
    <property type="protein sequence ID" value="CBA16884.1"/>
    <property type="molecule type" value="Genomic_DNA"/>
</dbReference>
<dbReference type="AlphaFoldDB" id="D2U9E2"/>
<organism evidence="1 2">
    <name type="scientific">Xanthomonas albilineans (strain GPE PC73 / CFBP 7063)</name>
    <dbReference type="NCBI Taxonomy" id="380358"/>
    <lineage>
        <taxon>Bacteria</taxon>
        <taxon>Pseudomonadati</taxon>
        <taxon>Pseudomonadota</taxon>
        <taxon>Gammaproteobacteria</taxon>
        <taxon>Lysobacterales</taxon>
        <taxon>Lysobacteraceae</taxon>
        <taxon>Xanthomonas</taxon>
    </lineage>
</organism>
<evidence type="ECO:0000313" key="1">
    <source>
        <dbReference type="EMBL" id="CBA16884.1"/>
    </source>
</evidence>
<reference evidence="1 2" key="1">
    <citation type="journal article" date="2009" name="BMC Genomics">
        <title>The complete genome sequence of Xanthomonas albilineans provides new insights into the reductive genome evolution of the xylem-limited Xanthomonadaceae.</title>
        <authorList>
            <person name="Pieretti I."/>
            <person name="Royer M."/>
            <person name="Barbe V."/>
            <person name="Carrere S."/>
            <person name="Koebnik R."/>
            <person name="Cociancich S."/>
            <person name="Couloux A."/>
            <person name="Darrasse A."/>
            <person name="Gouzy J."/>
            <person name="Jacques M.A."/>
            <person name="Lauber E."/>
            <person name="Manceau C."/>
            <person name="Mangenot S."/>
            <person name="Poussier S."/>
            <person name="Segurens B."/>
            <person name="Szurek B."/>
            <person name="Verdier V."/>
            <person name="Arlat M."/>
            <person name="Rott P."/>
        </authorList>
    </citation>
    <scope>NUCLEOTIDE SEQUENCE [LARGE SCALE GENOMIC DNA]</scope>
    <source>
        <strain evidence="2">GPE PC73 / CFBP 7063</strain>
    </source>
</reference>
<proteinExistence type="predicted"/>
<protein>
    <submittedName>
        <fullName evidence="1">Uncharacterized protein</fullName>
    </submittedName>
</protein>
<evidence type="ECO:0000313" key="2">
    <source>
        <dbReference type="Proteomes" id="UP000001890"/>
    </source>
</evidence>
<gene>
    <name evidence="1" type="ordered locus">XALc_2404</name>
</gene>
<dbReference type="Proteomes" id="UP000001890">
    <property type="component" value="Chromosome"/>
</dbReference>
<name>D2U9E2_XANAP</name>